<protein>
    <recommendedName>
        <fullName evidence="1">Chromo domain-containing protein</fullName>
    </recommendedName>
</protein>
<dbReference type="CDD" id="cd00024">
    <property type="entry name" value="CD_CSD"/>
    <property type="match status" value="1"/>
</dbReference>
<evidence type="ECO:0000313" key="3">
    <source>
        <dbReference type="Proteomes" id="UP001057375"/>
    </source>
</evidence>
<evidence type="ECO:0000259" key="1">
    <source>
        <dbReference type="PROSITE" id="PS50013"/>
    </source>
</evidence>
<dbReference type="SUPFAM" id="SSF54160">
    <property type="entry name" value="Chromo domain-like"/>
    <property type="match status" value="1"/>
</dbReference>
<organism evidence="2 3">
    <name type="scientific">Aduncisulcus paluster</name>
    <dbReference type="NCBI Taxonomy" id="2918883"/>
    <lineage>
        <taxon>Eukaryota</taxon>
        <taxon>Metamonada</taxon>
        <taxon>Carpediemonas-like organisms</taxon>
        <taxon>Aduncisulcus</taxon>
    </lineage>
</organism>
<dbReference type="InterPro" id="IPR054465">
    <property type="entry name" value="Integrase_p58-like_C"/>
</dbReference>
<dbReference type="Pfam" id="PF22938">
    <property type="entry name" value="Integrase_p58_C"/>
    <property type="match status" value="1"/>
</dbReference>
<evidence type="ECO:0000313" key="2">
    <source>
        <dbReference type="EMBL" id="GKT33804.1"/>
    </source>
</evidence>
<dbReference type="InterPro" id="IPR000953">
    <property type="entry name" value="Chromo/chromo_shadow_dom"/>
</dbReference>
<dbReference type="InterPro" id="IPR023780">
    <property type="entry name" value="Chromo_domain"/>
</dbReference>
<dbReference type="EMBL" id="BQXS01003180">
    <property type="protein sequence ID" value="GKT33804.1"/>
    <property type="molecule type" value="Genomic_DNA"/>
</dbReference>
<dbReference type="PROSITE" id="PS50013">
    <property type="entry name" value="CHROMO_2"/>
    <property type="match status" value="1"/>
</dbReference>
<keyword evidence="3" id="KW-1185">Reference proteome</keyword>
<feature type="domain" description="Chromo" evidence="1">
    <location>
        <begin position="105"/>
        <end position="175"/>
    </location>
</feature>
<proteinExistence type="predicted"/>
<dbReference type="SMART" id="SM00298">
    <property type="entry name" value="CHROMO"/>
    <property type="match status" value="1"/>
</dbReference>
<reference evidence="2" key="1">
    <citation type="submission" date="2022-03" db="EMBL/GenBank/DDBJ databases">
        <title>Draft genome sequence of Aduncisulcus paluster, a free-living microaerophilic Fornicata.</title>
        <authorList>
            <person name="Yuyama I."/>
            <person name="Kume K."/>
            <person name="Tamura T."/>
            <person name="Inagaki Y."/>
            <person name="Hashimoto T."/>
        </authorList>
    </citation>
    <scope>NUCLEOTIDE SEQUENCE</scope>
    <source>
        <strain evidence="2">NY0171</strain>
    </source>
</reference>
<sequence length="175" mass="20405">MEEVRAIAKSQQDEFLAQEDDVREEGDGFEIGGLVLLNHNKGRPQKLAPLRTGPYRVVKKISPVLYRLQELDESRAFEVHVKRMVEYLEGEKDPVAVREQDSGLFQVESIDEHGINEDGQLMFHVLWEGFTKDQATWEEYDDIADTEALERYLVTSEEARKLVEEKLKEQRKKRE</sequence>
<name>A0ABQ5KQT8_9EUKA</name>
<dbReference type="InterPro" id="IPR016197">
    <property type="entry name" value="Chromo-like_dom_sf"/>
</dbReference>
<gene>
    <name evidence="2" type="ORF">ADUPG1_002648</name>
</gene>
<accession>A0ABQ5KQT8</accession>
<dbReference type="Pfam" id="PF00385">
    <property type="entry name" value="Chromo"/>
    <property type="match status" value="1"/>
</dbReference>
<dbReference type="Gene3D" id="2.40.50.40">
    <property type="match status" value="1"/>
</dbReference>
<comment type="caution">
    <text evidence="2">The sequence shown here is derived from an EMBL/GenBank/DDBJ whole genome shotgun (WGS) entry which is preliminary data.</text>
</comment>
<dbReference type="Proteomes" id="UP001057375">
    <property type="component" value="Unassembled WGS sequence"/>
</dbReference>